<comment type="similarity">
    <text evidence="1">Belongs to the sulfatase family.</text>
</comment>
<dbReference type="CDD" id="cd16025">
    <property type="entry name" value="PAS_like"/>
    <property type="match status" value="1"/>
</dbReference>
<evidence type="ECO:0000313" key="6">
    <source>
        <dbReference type="EMBL" id="AWH93060.1"/>
    </source>
</evidence>
<dbReference type="InterPro" id="IPR017850">
    <property type="entry name" value="Alkaline_phosphatase_core_sf"/>
</dbReference>
<protein>
    <recommendedName>
        <fullName evidence="5">Sulfatase N-terminal domain-containing protein</fullName>
    </recommendedName>
</protein>
<evidence type="ECO:0000313" key="7">
    <source>
        <dbReference type="Proteomes" id="UP000244928"/>
    </source>
</evidence>
<dbReference type="Gene3D" id="3.40.720.10">
    <property type="entry name" value="Alkaline Phosphatase, subunit A"/>
    <property type="match status" value="1"/>
</dbReference>
<accession>A0A2S1R9U0</accession>
<feature type="domain" description="Sulfatase N-terminal" evidence="5">
    <location>
        <begin position="3"/>
        <end position="418"/>
    </location>
</feature>
<dbReference type="InterPro" id="IPR050738">
    <property type="entry name" value="Sulfatase"/>
</dbReference>
<name>A0A2S1R9U0_9ACTN</name>
<dbReference type="AlphaFoldDB" id="A0A2S1R9U0"/>
<organism evidence="6 7">
    <name type="scientific">Dietzia lutea</name>
    <dbReference type="NCBI Taxonomy" id="546160"/>
    <lineage>
        <taxon>Bacteria</taxon>
        <taxon>Bacillati</taxon>
        <taxon>Actinomycetota</taxon>
        <taxon>Actinomycetes</taxon>
        <taxon>Mycobacteriales</taxon>
        <taxon>Dietziaceae</taxon>
        <taxon>Dietzia</taxon>
    </lineage>
</organism>
<evidence type="ECO:0000259" key="5">
    <source>
        <dbReference type="Pfam" id="PF00884"/>
    </source>
</evidence>
<dbReference type="InterPro" id="IPR024607">
    <property type="entry name" value="Sulfatase_CS"/>
</dbReference>
<dbReference type="GO" id="GO:0046872">
    <property type="term" value="F:metal ion binding"/>
    <property type="evidence" value="ECO:0007669"/>
    <property type="project" value="UniProtKB-KW"/>
</dbReference>
<dbReference type="Pfam" id="PF00884">
    <property type="entry name" value="Sulfatase"/>
    <property type="match status" value="1"/>
</dbReference>
<evidence type="ECO:0000256" key="3">
    <source>
        <dbReference type="ARBA" id="ARBA00022801"/>
    </source>
</evidence>
<evidence type="ECO:0000256" key="2">
    <source>
        <dbReference type="ARBA" id="ARBA00022723"/>
    </source>
</evidence>
<keyword evidence="7" id="KW-1185">Reference proteome</keyword>
<dbReference type="InterPro" id="IPR000917">
    <property type="entry name" value="Sulfatase_N"/>
</dbReference>
<dbReference type="Proteomes" id="UP000244928">
    <property type="component" value="Chromosome"/>
</dbReference>
<proteinExistence type="inferred from homology"/>
<dbReference type="KEGG" id="dlu:A6035_13765"/>
<dbReference type="PROSITE" id="PS00523">
    <property type="entry name" value="SULFATASE_1"/>
    <property type="match status" value="1"/>
</dbReference>
<dbReference type="PANTHER" id="PTHR42693">
    <property type="entry name" value="ARYLSULFATASE FAMILY MEMBER"/>
    <property type="match status" value="1"/>
</dbReference>
<gene>
    <name evidence="6" type="ORF">A6035_13765</name>
</gene>
<dbReference type="PANTHER" id="PTHR42693:SF33">
    <property type="entry name" value="ARYLSULFATASE"/>
    <property type="match status" value="1"/>
</dbReference>
<dbReference type="Gene3D" id="3.30.1120.10">
    <property type="match status" value="1"/>
</dbReference>
<sequence length="742" mass="83598">MIMLADDVGYSDIGCFGSEIPTPHLDRVSREGVQYTDFHVSPLCSPTRAALLTGKNAHAAGVGMVSNIDPGFPGYASELPDHQSTLAEMLRENGYATMMVGKWHLTKDTDLSEAGDRRSWPLQRGFDQYYGFLEALTNFHHPHRLVEGNSVVDVDEYPEDYYLTDDLTDRAIRMIRESKAARPDKPFFMYYAHGAVHAPLHAKREDLLRHRGKYEAGWDRIREERLARQEELGVMPPGTQLPPRNYEDEQDVRAWDELSEREQLLFARYMEIYAAMVESIDESTGRLRQTLEEMGEWDNTIFLFLSDNGASREGHDAGTTAYFRTSQTDGAGRDEDWLAYEQDLIGGPRTWPHYPRGWAMACNTPFRLYKISTHRGGHQIPMVMSWPKGLKRPAGSSVRSQYTHVTGVVPTILELVGVQAPTHRHGLVSAPLDGVSFVPTIRDAAAEGTHGDQFYECNGNRAYRRGKWEAVTNREPVGPFRSRPERTGLKPLSEDKWELYDTENDPTQCVDVADQFPDVVEELKAAWDEAAWRNQVFPMNEGTGLAHLRRPADVESLSLPVTIATGTPTLERYRSSYLIDQRSFIVEVSFQLAESDQGVLFAHGGQEGGYLVYVEDGKLHFVQNAFGRMLRLPAVDIAAGEHQLEVDVHNSGNGRWDVTLRLDGEAKAQSDEFPAFAGWLPFQGVDVGVNRRSPVSWELFEKHGSFPFTGTMHKARWVPGEEVPNAREKRIAKAIEMGLALE</sequence>
<evidence type="ECO:0000256" key="4">
    <source>
        <dbReference type="ARBA" id="ARBA00022837"/>
    </source>
</evidence>
<dbReference type="GO" id="GO:0004065">
    <property type="term" value="F:arylsulfatase activity"/>
    <property type="evidence" value="ECO:0007669"/>
    <property type="project" value="TreeGrafter"/>
</dbReference>
<evidence type="ECO:0000256" key="1">
    <source>
        <dbReference type="ARBA" id="ARBA00008779"/>
    </source>
</evidence>
<reference evidence="6 7" key="1">
    <citation type="submission" date="2016-04" db="EMBL/GenBank/DDBJ databases">
        <title>Complete genome sequence of Dietzia lutea YIM 80766T, a strain isolated from desert soil in Egypt.</title>
        <authorList>
            <person name="Zhao J."/>
            <person name="Hu B."/>
            <person name="Geng S."/>
            <person name="Nie Y."/>
            <person name="Tang Y."/>
        </authorList>
    </citation>
    <scope>NUCLEOTIDE SEQUENCE [LARGE SCALE GENOMIC DNA]</scope>
    <source>
        <strain evidence="6 7">YIM 80766</strain>
    </source>
</reference>
<dbReference type="SUPFAM" id="SSF53649">
    <property type="entry name" value="Alkaline phosphatase-like"/>
    <property type="match status" value="1"/>
</dbReference>
<dbReference type="EMBL" id="CP015449">
    <property type="protein sequence ID" value="AWH93060.1"/>
    <property type="molecule type" value="Genomic_DNA"/>
</dbReference>
<keyword evidence="2" id="KW-0479">Metal-binding</keyword>
<keyword evidence="3" id="KW-0378">Hydrolase</keyword>
<keyword evidence="4" id="KW-0106">Calcium</keyword>
<dbReference type="PROSITE" id="PS00149">
    <property type="entry name" value="SULFATASE_2"/>
    <property type="match status" value="1"/>
</dbReference>